<dbReference type="OrthoDB" id="1792at2759"/>
<dbReference type="Pfam" id="PF04841">
    <property type="entry name" value="Vps16_N"/>
    <property type="match status" value="1"/>
</dbReference>
<dbReference type="InterPro" id="IPR016534">
    <property type="entry name" value="VPS16"/>
</dbReference>
<evidence type="ECO:0000256" key="2">
    <source>
        <dbReference type="PIRNR" id="PIRNR007949"/>
    </source>
</evidence>
<dbReference type="InterPro" id="IPR015943">
    <property type="entry name" value="WD40/YVTN_repeat-like_dom_sf"/>
</dbReference>
<dbReference type="GO" id="GO:0016197">
    <property type="term" value="P:endosomal transport"/>
    <property type="evidence" value="ECO:0007669"/>
    <property type="project" value="TreeGrafter"/>
</dbReference>
<dbReference type="SUPFAM" id="SSF63829">
    <property type="entry name" value="Calcium-dependent phosphotriesterase"/>
    <property type="match status" value="1"/>
</dbReference>
<comment type="function">
    <text evidence="2">Required for vacuole biogenesis and vacuole enlargment in dividing and expanding cells. Involved in the docking or fusion of prevacuolar vesicles.</text>
</comment>
<dbReference type="Pfam" id="PF04840">
    <property type="entry name" value="Vps16_C"/>
    <property type="match status" value="1"/>
</dbReference>
<comment type="subcellular location">
    <subcellularLocation>
        <location evidence="2">Vacuole membrane</location>
        <topology evidence="2">Peripheral membrane protein</topology>
    </subcellularLocation>
</comment>
<keyword evidence="2" id="KW-0926">Vacuole</keyword>
<comment type="caution">
    <text evidence="5">The sequence shown here is derived from an EMBL/GenBank/DDBJ whole genome shotgun (WGS) entry which is preliminary data.</text>
</comment>
<evidence type="ECO:0000256" key="1">
    <source>
        <dbReference type="ARBA" id="ARBA00009250"/>
    </source>
</evidence>
<reference evidence="5 6" key="1">
    <citation type="journal article" date="2012" name="Genome Biol.">
        <title>The genome of the polar eukaryotic microalga coccomyxa subellipsoidea reveals traits of cold adaptation.</title>
        <authorList>
            <person name="Blanc G."/>
            <person name="Agarkova I."/>
            <person name="Grimwood J."/>
            <person name="Kuo A."/>
            <person name="Brueggeman A."/>
            <person name="Dunigan D."/>
            <person name="Gurnon J."/>
            <person name="Ladunga I."/>
            <person name="Lindquist E."/>
            <person name="Lucas S."/>
            <person name="Pangilinan J."/>
            <person name="Proschold T."/>
            <person name="Salamov A."/>
            <person name="Schmutz J."/>
            <person name="Weeks D."/>
            <person name="Yamada T."/>
            <person name="Claverie J.M."/>
            <person name="Grigoriev I."/>
            <person name="Van Etten J."/>
            <person name="Lomsadze A."/>
            <person name="Borodovsky M."/>
        </authorList>
    </citation>
    <scope>NUCLEOTIDE SEQUENCE [LARGE SCALE GENOMIC DNA]</scope>
    <source>
        <strain evidence="5 6">C-169</strain>
    </source>
</reference>
<dbReference type="PANTHER" id="PTHR12811:SF0">
    <property type="entry name" value="VACUOLAR PROTEIN SORTING-ASSOCIATED PROTEIN 16 HOMOLOG"/>
    <property type="match status" value="1"/>
</dbReference>
<protein>
    <recommendedName>
        <fullName evidence="2">Protein VACUOLELESS1</fullName>
    </recommendedName>
</protein>
<evidence type="ECO:0000259" key="3">
    <source>
        <dbReference type="Pfam" id="PF04840"/>
    </source>
</evidence>
<dbReference type="KEGG" id="csl:COCSUDRAFT_27692"/>
<evidence type="ECO:0000313" key="6">
    <source>
        <dbReference type="Proteomes" id="UP000007264"/>
    </source>
</evidence>
<accession>I0Z6C3</accession>
<dbReference type="InterPro" id="IPR038132">
    <property type="entry name" value="Vps16_C_sf"/>
</dbReference>
<gene>
    <name evidence="5" type="ORF">COCSUDRAFT_27692</name>
</gene>
<dbReference type="GO" id="GO:0005765">
    <property type="term" value="C:lysosomal membrane"/>
    <property type="evidence" value="ECO:0007669"/>
    <property type="project" value="TreeGrafter"/>
</dbReference>
<dbReference type="STRING" id="574566.I0Z6C3"/>
<sequence>MFAAAGEWEACGDRFYEKHELYTMAWSDVKLDQMRVACARYGGPIAMVRDDRKLVVVSGGITKPVVRIFTAAGETLAAFLWDHGRIAGMGWTNEEDLLIIEDGGEVHMYSMHGQKLPRSFSLGAEVAAERVTDCVVYGDGLVALTGAHRLWTVSNLEEPRPQKLALSGLTEPPHCFAVIEPRHTLSGCVEVLVAAGESVILVDADAANDAGLPNGPVTKLSVAPNGQFVAAFTGEGKLVVWTADFGKFLSEFATQSDTPPEQVAWCGTDSVVLYWEDILLLVGPYGDWVKYSLEEPAVLMTECDGVRLVSDTTHELLRRVPDCLADVYRVGSTAPGKCLLLLLAYLWALLYDARELFDQQNAKADEGLRSIVTSLPEAVATCVDAAQAELDEGRQVALMKAACYGRAFCAAEAFPRDRIVTVCRQLRILNALRAPNVGLPLTAAQAEALAMPVVVSRLINARRHLLALRIATLLGMGPEKVLVHWACTKVSAAADVPDAALRDAIAARLAGCPGARYATVAAHAQAVGRKGLAALLLEHETCAAEQVPLLLGLGEEERALGAALDSGDADLVYLVLFRMQRTLPLQQFLAVLAARPAARSLFNAYCARTEPELLEQINMATGVYEGVAAMRVREALAASARLGRARAAAGGAGRAAEPAAAEVVRLLDRASDLYAQTKEHGFQSRAAAEWARLRRVQAELEAETGNAALLGLSLADTLRQCVRLGNHRAAARLRADFKVSERRFWWLKLKTLAAAKDWEGLESFAREKKSPIGIEPFVAAAKQHGAPDATVSRIIARLPDGKRKAEEYAAAGLLQEAAECAARVRDNDMLSKLQDMIGTVSPLGVAVSQLKDRLQSGGR</sequence>
<keyword evidence="6" id="KW-1185">Reference proteome</keyword>
<keyword evidence="2" id="KW-0472">Membrane</keyword>
<dbReference type="eggNOG" id="KOG2280">
    <property type="taxonomic scope" value="Eukaryota"/>
</dbReference>
<dbReference type="GeneID" id="17044196"/>
<dbReference type="GO" id="GO:0006886">
    <property type="term" value="P:intracellular protein transport"/>
    <property type="evidence" value="ECO:0007669"/>
    <property type="project" value="InterPro"/>
</dbReference>
<dbReference type="GO" id="GO:0003779">
    <property type="term" value="F:actin binding"/>
    <property type="evidence" value="ECO:0007669"/>
    <property type="project" value="TreeGrafter"/>
</dbReference>
<name>I0Z6C3_COCSC</name>
<dbReference type="GO" id="GO:0042144">
    <property type="term" value="P:vacuole fusion, non-autophagic"/>
    <property type="evidence" value="ECO:0007669"/>
    <property type="project" value="TreeGrafter"/>
</dbReference>
<feature type="domain" description="Vps16 N-terminal" evidence="4">
    <location>
        <begin position="6"/>
        <end position="411"/>
    </location>
</feature>
<dbReference type="PIRSF" id="PIRSF007949">
    <property type="entry name" value="VPS16"/>
    <property type="match status" value="1"/>
</dbReference>
<dbReference type="EMBL" id="AGSI01000003">
    <property type="protein sequence ID" value="EIE26192.1"/>
    <property type="molecule type" value="Genomic_DNA"/>
</dbReference>
<dbReference type="InterPro" id="IPR006926">
    <property type="entry name" value="Vps16_N"/>
</dbReference>
<dbReference type="RefSeq" id="XP_005650736.1">
    <property type="nucleotide sequence ID" value="XM_005650679.1"/>
</dbReference>
<proteinExistence type="inferred from homology"/>
<evidence type="ECO:0000259" key="4">
    <source>
        <dbReference type="Pfam" id="PF04841"/>
    </source>
</evidence>
<dbReference type="Proteomes" id="UP000007264">
    <property type="component" value="Unassembled WGS sequence"/>
</dbReference>
<dbReference type="InterPro" id="IPR006925">
    <property type="entry name" value="Vps16_C"/>
</dbReference>
<dbReference type="AlphaFoldDB" id="I0Z6C3"/>
<organism evidence="5 6">
    <name type="scientific">Coccomyxa subellipsoidea (strain C-169)</name>
    <name type="common">Green microalga</name>
    <dbReference type="NCBI Taxonomy" id="574566"/>
    <lineage>
        <taxon>Eukaryota</taxon>
        <taxon>Viridiplantae</taxon>
        <taxon>Chlorophyta</taxon>
        <taxon>core chlorophytes</taxon>
        <taxon>Trebouxiophyceae</taxon>
        <taxon>Trebouxiophyceae incertae sedis</taxon>
        <taxon>Coccomyxaceae</taxon>
        <taxon>Coccomyxa</taxon>
        <taxon>Coccomyxa subellipsoidea</taxon>
    </lineage>
</organism>
<dbReference type="GO" id="GO:0030897">
    <property type="term" value="C:HOPS complex"/>
    <property type="evidence" value="ECO:0007669"/>
    <property type="project" value="TreeGrafter"/>
</dbReference>
<evidence type="ECO:0000313" key="5">
    <source>
        <dbReference type="EMBL" id="EIE26192.1"/>
    </source>
</evidence>
<dbReference type="PANTHER" id="PTHR12811">
    <property type="entry name" value="VACUOLAR PROTEIN SORTING VPS16"/>
    <property type="match status" value="1"/>
</dbReference>
<feature type="domain" description="Vps16 C-terminal" evidence="3">
    <location>
        <begin position="517"/>
        <end position="842"/>
    </location>
</feature>
<dbReference type="Gene3D" id="1.10.150.780">
    <property type="entry name" value="Vps16, C-terminal region"/>
    <property type="match status" value="1"/>
</dbReference>
<dbReference type="Gene3D" id="2.130.10.10">
    <property type="entry name" value="YVTN repeat-like/Quinoprotein amine dehydrogenase"/>
    <property type="match status" value="1"/>
</dbReference>
<dbReference type="GO" id="GO:0005768">
    <property type="term" value="C:endosome"/>
    <property type="evidence" value="ECO:0007669"/>
    <property type="project" value="TreeGrafter"/>
</dbReference>
<comment type="similarity">
    <text evidence="1 2">Belongs to the VPS16 family.</text>
</comment>